<dbReference type="RefSeq" id="WP_055577468.1">
    <property type="nucleotide sequence ID" value="NZ_LKTM01000079.1"/>
</dbReference>
<dbReference type="SUPFAM" id="SSF110921">
    <property type="entry name" value="2-isopropylmalate synthase LeuA, allosteric (dimerisation) domain"/>
    <property type="match status" value="1"/>
</dbReference>
<organism evidence="2 3">
    <name type="scientific">Mycobacterium gordonae</name>
    <dbReference type="NCBI Taxonomy" id="1778"/>
    <lineage>
        <taxon>Bacteria</taxon>
        <taxon>Bacillati</taxon>
        <taxon>Actinomycetota</taxon>
        <taxon>Actinomycetes</taxon>
        <taxon>Mycobacteriales</taxon>
        <taxon>Mycobacteriaceae</taxon>
        <taxon>Mycobacterium</taxon>
    </lineage>
</organism>
<accession>A0A0Q2R6E8</accession>
<dbReference type="OrthoDB" id="4773719at2"/>
<dbReference type="Proteomes" id="UP000051677">
    <property type="component" value="Unassembled WGS sequence"/>
</dbReference>
<evidence type="ECO:0000256" key="1">
    <source>
        <dbReference type="ARBA" id="ARBA00022679"/>
    </source>
</evidence>
<dbReference type="EMBL" id="LKTM01000079">
    <property type="protein sequence ID" value="KQH79662.1"/>
    <property type="molecule type" value="Genomic_DNA"/>
</dbReference>
<reference evidence="2 3" key="1">
    <citation type="submission" date="2015-10" db="EMBL/GenBank/DDBJ databases">
        <title>Mycobacterium gordonae draft genome assembly.</title>
        <authorList>
            <person name="Ustinova V."/>
            <person name="Smirnova T."/>
            <person name="Blagodatskikh K."/>
            <person name="Varlamov D."/>
            <person name="Larionova E."/>
            <person name="Chernousova L."/>
        </authorList>
    </citation>
    <scope>NUCLEOTIDE SEQUENCE [LARGE SCALE GENOMIC DNA]</scope>
    <source>
        <strain evidence="2 3">CTRI 14-8773</strain>
    </source>
</reference>
<evidence type="ECO:0000313" key="3">
    <source>
        <dbReference type="Proteomes" id="UP000051677"/>
    </source>
</evidence>
<gene>
    <name evidence="2" type="ORF">AO501_21015</name>
</gene>
<keyword evidence="1" id="KW-0808">Transferase</keyword>
<proteinExistence type="predicted"/>
<dbReference type="Gene3D" id="3.30.160.270">
    <property type="match status" value="1"/>
</dbReference>
<comment type="caution">
    <text evidence="2">The sequence shown here is derived from an EMBL/GenBank/DDBJ whole genome shotgun (WGS) entry which is preliminary data.</text>
</comment>
<dbReference type="STRING" id="1778.A9W97_13335"/>
<dbReference type="InterPro" id="IPR036230">
    <property type="entry name" value="LeuA_allosteric_dom_sf"/>
</dbReference>
<dbReference type="GO" id="GO:0016740">
    <property type="term" value="F:transferase activity"/>
    <property type="evidence" value="ECO:0007669"/>
    <property type="project" value="UniProtKB-KW"/>
</dbReference>
<sequence length="174" mass="18499">MTNPKTNPSQDTYRFRESASANAWFAHHFGVALPRGLGDPGDAMPWEHFVSVYGHTAGPVRLGHWSCTDAERPATRMGPQARNFRAVIAVGDRIGTSTAAAGGAVAALTAMLHGRGIRVETLNFHQMCAGGDTATFVRGTDGVRTEWAMGWAQNSTESALRAVVACANRLMAGS</sequence>
<dbReference type="AlphaFoldDB" id="A0A0Q2R6E8"/>
<evidence type="ECO:0000313" key="2">
    <source>
        <dbReference type="EMBL" id="KQH79662.1"/>
    </source>
</evidence>
<protein>
    <submittedName>
        <fullName evidence="2">Homocitrate synthase</fullName>
    </submittedName>
</protein>
<name>A0A0Q2R6E8_MYCGO</name>